<dbReference type="Pfam" id="PF10551">
    <property type="entry name" value="MULE"/>
    <property type="match status" value="1"/>
</dbReference>
<dbReference type="InterPro" id="IPR018289">
    <property type="entry name" value="MULE_transposase_dom"/>
</dbReference>
<keyword evidence="4" id="KW-1185">Reference proteome</keyword>
<evidence type="ECO:0000259" key="2">
    <source>
        <dbReference type="Pfam" id="PF10551"/>
    </source>
</evidence>
<gene>
    <name evidence="3" type="ORF">Ahy_B10g104610</name>
</gene>
<evidence type="ECO:0000313" key="3">
    <source>
        <dbReference type="EMBL" id="RYQ85100.1"/>
    </source>
</evidence>
<dbReference type="InterPro" id="IPR004330">
    <property type="entry name" value="FAR1_DNA_bnd_dom"/>
</dbReference>
<feature type="domain" description="MULE transposase" evidence="2">
    <location>
        <begin position="420"/>
        <end position="514"/>
    </location>
</feature>
<feature type="domain" description="FAR1" evidence="1">
    <location>
        <begin position="217"/>
        <end position="308"/>
    </location>
</feature>
<dbReference type="Pfam" id="PF03101">
    <property type="entry name" value="FAR1"/>
    <property type="match status" value="1"/>
</dbReference>
<proteinExistence type="predicted"/>
<accession>A0A444X5Y4</accession>
<evidence type="ECO:0000259" key="1">
    <source>
        <dbReference type="Pfam" id="PF03101"/>
    </source>
</evidence>
<dbReference type="PANTHER" id="PTHR47718:SF15">
    <property type="entry name" value="PROTEIN FAR1-RELATED SEQUENCE 5-LIKE"/>
    <property type="match status" value="1"/>
</dbReference>
<reference evidence="3 4" key="1">
    <citation type="submission" date="2019-01" db="EMBL/GenBank/DDBJ databases">
        <title>Sequencing of cultivated peanut Arachis hypogaea provides insights into genome evolution and oil improvement.</title>
        <authorList>
            <person name="Chen X."/>
        </authorList>
    </citation>
    <scope>NUCLEOTIDE SEQUENCE [LARGE SCALE GENOMIC DNA]</scope>
    <source>
        <strain evidence="4">cv. Fuhuasheng</strain>
        <tissue evidence="3">Leaves</tissue>
    </source>
</reference>
<organism evidence="3 4">
    <name type="scientific">Arachis hypogaea</name>
    <name type="common">Peanut</name>
    <dbReference type="NCBI Taxonomy" id="3818"/>
    <lineage>
        <taxon>Eukaryota</taxon>
        <taxon>Viridiplantae</taxon>
        <taxon>Streptophyta</taxon>
        <taxon>Embryophyta</taxon>
        <taxon>Tracheophyta</taxon>
        <taxon>Spermatophyta</taxon>
        <taxon>Magnoliopsida</taxon>
        <taxon>eudicotyledons</taxon>
        <taxon>Gunneridae</taxon>
        <taxon>Pentapetalae</taxon>
        <taxon>rosids</taxon>
        <taxon>fabids</taxon>
        <taxon>Fabales</taxon>
        <taxon>Fabaceae</taxon>
        <taxon>Papilionoideae</taxon>
        <taxon>50 kb inversion clade</taxon>
        <taxon>dalbergioids sensu lato</taxon>
        <taxon>Dalbergieae</taxon>
        <taxon>Pterocarpus clade</taxon>
        <taxon>Arachis</taxon>
    </lineage>
</organism>
<name>A0A444X5Y4_ARAHY</name>
<evidence type="ECO:0000313" key="4">
    <source>
        <dbReference type="Proteomes" id="UP000289738"/>
    </source>
</evidence>
<dbReference type="AlphaFoldDB" id="A0A444X5Y4"/>
<dbReference type="STRING" id="3818.A0A444X5Y4"/>
<dbReference type="EMBL" id="SDMP01000020">
    <property type="protein sequence ID" value="RYQ85100.1"/>
    <property type="molecule type" value="Genomic_DNA"/>
</dbReference>
<protein>
    <submittedName>
        <fullName evidence="3">Uncharacterized protein</fullName>
    </submittedName>
</protein>
<sequence>MKREPMIFNAREFLSRSKFILDPRISWKIINLLYYDTCGFVIVTDLITTEEEEQESYYNRRRRRTRVNSNFCLCLADIDNDMNREATSSSCFIDCPLQAPLIVVMQHGLGSIPVTAQAGEEAYFNHNDVSLEGEALPSYLPDHENEFCDDGSYFCDAEEPVSDEGKNVDFEADDFFDDNFYENWDGRSIDRIADLGSLNLKSLTVLLYFPDLNVAFSFYNFYAKMNEFSARRSKLRRNVNGDVTQQSFVCFRQGFRELKSYDESSQRKREPKSETRCGCQAEMRVHVHIDTGRWIVTYFQEVHNHEMLANELTFMLSGHRKMNAGAIDQMNMMLKVGIKTPQIYASFVNTAGSFHNVPFLKRDMYNQIDKQRRLLGGDAMACLKFLQSTAKDDSGMFVRYLADNEGRLCSQLDYHIFGDVLEFYATYRKNKYMCPLVVFSGVNHHNQTIVFVAALISNENEDTYTWLLQQFLECMNGKAPQCVITDGHGAMKKAIESVFPGAYHRLCAWHLIRNATANLGNPTFTSEFKRCMFFDYEISEFQNRWEMMVSKLGLEDNQWVCDLYARRKMWATAHIRGHFFGGFRTTSRCEGLHSILGKFVHSRHNLRDFVEQFFRCISQMRSRECQTDLESMVGDLVLQSPLHALERSTANILTREIFFLFRPMLTKACSLKVRSCTLTPTCEIYTLSRWGNSWKEWQVSHYPSSSIFKCSYMRMESLGIPCDHVVAVLVHLDFTEIPNSLFLARWSKNARSRVRAFMDKGPFCWDSMVTC</sequence>
<comment type="caution">
    <text evidence="3">The sequence shown here is derived from an EMBL/GenBank/DDBJ whole genome shotgun (WGS) entry which is preliminary data.</text>
</comment>
<dbReference type="PANTHER" id="PTHR47718">
    <property type="entry name" value="OS01G0519700 PROTEIN"/>
    <property type="match status" value="1"/>
</dbReference>
<dbReference type="Proteomes" id="UP000289738">
    <property type="component" value="Chromosome B10"/>
</dbReference>